<dbReference type="AlphaFoldDB" id="A0AAD6XVK5"/>
<name>A0AAD6XVK5_9AGAR</name>
<accession>A0AAD6XVK5</accession>
<gene>
    <name evidence="2" type="ORF">B0H15DRAFT_837169</name>
</gene>
<feature type="region of interest" description="Disordered" evidence="1">
    <location>
        <begin position="1"/>
        <end position="51"/>
    </location>
</feature>
<reference evidence="2" key="1">
    <citation type="submission" date="2023-03" db="EMBL/GenBank/DDBJ databases">
        <title>Massive genome expansion in bonnet fungi (Mycena s.s.) driven by repeated elements and novel gene families across ecological guilds.</title>
        <authorList>
            <consortium name="Lawrence Berkeley National Laboratory"/>
            <person name="Harder C.B."/>
            <person name="Miyauchi S."/>
            <person name="Viragh M."/>
            <person name="Kuo A."/>
            <person name="Thoen E."/>
            <person name="Andreopoulos B."/>
            <person name="Lu D."/>
            <person name="Skrede I."/>
            <person name="Drula E."/>
            <person name="Henrissat B."/>
            <person name="Morin E."/>
            <person name="Kohler A."/>
            <person name="Barry K."/>
            <person name="LaButti K."/>
            <person name="Morin E."/>
            <person name="Salamov A."/>
            <person name="Lipzen A."/>
            <person name="Mereny Z."/>
            <person name="Hegedus B."/>
            <person name="Baldrian P."/>
            <person name="Stursova M."/>
            <person name="Weitz H."/>
            <person name="Taylor A."/>
            <person name="Grigoriev I.V."/>
            <person name="Nagy L.G."/>
            <person name="Martin F."/>
            <person name="Kauserud H."/>
        </authorList>
    </citation>
    <scope>NUCLEOTIDE SEQUENCE</scope>
    <source>
        <strain evidence="2">CBHHK173m</strain>
    </source>
</reference>
<feature type="compositionally biased region" description="Polar residues" evidence="1">
    <location>
        <begin position="23"/>
        <end position="34"/>
    </location>
</feature>
<sequence>MGLEPNNAYLTNRRLHPVRRSETPLSRTMLASRSTHTDGRPGAKTPGLENAIHRGGGPGISKATSKSHAAVPLHGPTTQPRITKDKTGATKSVVREVARPLLDRTPFPNRVQQANTPLPDNQKLAKLLLEANRTNALFNGSPDITIPESVRRVSTGRTHARAPRLSANNQFVTPLNNGRHWDVSDVEISAPKISEGSSVETPELEDDDEIEYMPPKVVEMYTPPFDFPLPNYSDVGKAIINLSQSYPRDDIPPAELEPNVDSAGWDMFTFSEIGSDDPFQQNTEKVVAPAKRLRAAPPARSTSRPITTSIKPQVTASNATTFAGSKISQTTQARNIRRPATAAAMYPPQSISALTSKRTPAVGRSEQKVGRGSVGEFTMLEISSPEVEDDFLFNV</sequence>
<proteinExistence type="predicted"/>
<evidence type="ECO:0000313" key="2">
    <source>
        <dbReference type="EMBL" id="KAJ7090875.1"/>
    </source>
</evidence>
<dbReference type="Proteomes" id="UP001222325">
    <property type="component" value="Unassembled WGS sequence"/>
</dbReference>
<protein>
    <submittedName>
        <fullName evidence="2">Uncharacterized protein</fullName>
    </submittedName>
</protein>
<organism evidence="2 3">
    <name type="scientific">Mycena belliarum</name>
    <dbReference type="NCBI Taxonomy" id="1033014"/>
    <lineage>
        <taxon>Eukaryota</taxon>
        <taxon>Fungi</taxon>
        <taxon>Dikarya</taxon>
        <taxon>Basidiomycota</taxon>
        <taxon>Agaricomycotina</taxon>
        <taxon>Agaricomycetes</taxon>
        <taxon>Agaricomycetidae</taxon>
        <taxon>Agaricales</taxon>
        <taxon>Marasmiineae</taxon>
        <taxon>Mycenaceae</taxon>
        <taxon>Mycena</taxon>
    </lineage>
</organism>
<evidence type="ECO:0000313" key="3">
    <source>
        <dbReference type="Proteomes" id="UP001222325"/>
    </source>
</evidence>
<comment type="caution">
    <text evidence="2">The sequence shown here is derived from an EMBL/GenBank/DDBJ whole genome shotgun (WGS) entry which is preliminary data.</text>
</comment>
<evidence type="ECO:0000256" key="1">
    <source>
        <dbReference type="SAM" id="MobiDB-lite"/>
    </source>
</evidence>
<keyword evidence="3" id="KW-1185">Reference proteome</keyword>
<dbReference type="EMBL" id="JARJCN010000021">
    <property type="protein sequence ID" value="KAJ7090875.1"/>
    <property type="molecule type" value="Genomic_DNA"/>
</dbReference>